<sequence length="485" mass="53743">MCFTGSEYKSILHDQWVSRVAEETDDPPMTQHDRVSAVKITCMLPPLPPPGPRLCKLHRRIPRLALTTPTTSAHDAQSPLVRTIPMPSLKEPNEFTPSETNHRSFLVTLSARALGSVGFGLSILAIWVRWFVPSAQAVDPTVTPKSQGYRRSHRRSSLPAPSAHPAHRLTLPIIVKGNANTQDNGDHDGSDRPRHVYFADTPTPLRKSPPIELHPEAADENTYPLRLPAEGAPESFPSSSSSAVTQSDDAFSRRDNYDDSIAESDSSSRRSSLSSHLPKKFLPFGGKFPHSDRSEPAPGSGKRTPPLQRSDDTKPVKRSSIGFTPPWLLRNRNRADSQGDTASIKSPLPFRRPSTPKDTSSLRSSSTDSVQTPSTLSFSLKPHRRTSHPTPRARTQPYEAPYFATPPISADFTAVDSRKSRQILHEALMNSTRAQASAKQEVSEVDGLRGRQSNVREQRALGHGHPRTLPKRRFYHVMHILQAPY</sequence>
<dbReference type="Proteomes" id="UP001063166">
    <property type="component" value="Unassembled WGS sequence"/>
</dbReference>
<feature type="region of interest" description="Disordered" evidence="1">
    <location>
        <begin position="226"/>
        <end position="397"/>
    </location>
</feature>
<proteinExistence type="predicted"/>
<organism evidence="2 3">
    <name type="scientific">Lyophyllum shimeji</name>
    <name type="common">Hon-shimeji</name>
    <name type="synonym">Tricholoma shimeji</name>
    <dbReference type="NCBI Taxonomy" id="47721"/>
    <lineage>
        <taxon>Eukaryota</taxon>
        <taxon>Fungi</taxon>
        <taxon>Dikarya</taxon>
        <taxon>Basidiomycota</taxon>
        <taxon>Agaricomycotina</taxon>
        <taxon>Agaricomycetes</taxon>
        <taxon>Agaricomycetidae</taxon>
        <taxon>Agaricales</taxon>
        <taxon>Tricholomatineae</taxon>
        <taxon>Lyophyllaceae</taxon>
        <taxon>Lyophyllum</taxon>
    </lineage>
</organism>
<evidence type="ECO:0000256" key="1">
    <source>
        <dbReference type="SAM" id="MobiDB-lite"/>
    </source>
</evidence>
<gene>
    <name evidence="2" type="ORF">LshimejAT787_0300880</name>
</gene>
<accession>A0A9P3ULM4</accession>
<keyword evidence="3" id="KW-1185">Reference proteome</keyword>
<comment type="caution">
    <text evidence="2">The sequence shown here is derived from an EMBL/GenBank/DDBJ whole genome shotgun (WGS) entry which is preliminary data.</text>
</comment>
<dbReference type="AlphaFoldDB" id="A0A9P3ULM4"/>
<reference evidence="2" key="1">
    <citation type="submission" date="2022-07" db="EMBL/GenBank/DDBJ databases">
        <title>The genome of Lyophyllum shimeji provides insight into the initial evolution of ectomycorrhizal fungal genome.</title>
        <authorList>
            <person name="Kobayashi Y."/>
            <person name="Shibata T."/>
            <person name="Hirakawa H."/>
            <person name="Shigenobu S."/>
            <person name="Nishiyama T."/>
            <person name="Yamada A."/>
            <person name="Hasebe M."/>
            <person name="Kawaguchi M."/>
        </authorList>
    </citation>
    <scope>NUCLEOTIDE SEQUENCE</scope>
    <source>
        <strain evidence="2">AT787</strain>
    </source>
</reference>
<feature type="compositionally biased region" description="Basic and acidic residues" evidence="1">
    <location>
        <begin position="184"/>
        <end position="194"/>
    </location>
</feature>
<evidence type="ECO:0000313" key="2">
    <source>
        <dbReference type="EMBL" id="GLB35800.1"/>
    </source>
</evidence>
<name>A0A9P3ULM4_LYOSH</name>
<dbReference type="OrthoDB" id="3062721at2759"/>
<protein>
    <submittedName>
        <fullName evidence="2">Uncharacterized protein</fullName>
    </submittedName>
</protein>
<dbReference type="EMBL" id="BRPK01000003">
    <property type="protein sequence ID" value="GLB35800.1"/>
    <property type="molecule type" value="Genomic_DNA"/>
</dbReference>
<feature type="compositionally biased region" description="Low complexity" evidence="1">
    <location>
        <begin position="356"/>
        <end position="372"/>
    </location>
</feature>
<feature type="compositionally biased region" description="Low complexity" evidence="1">
    <location>
        <begin position="228"/>
        <end position="243"/>
    </location>
</feature>
<evidence type="ECO:0000313" key="3">
    <source>
        <dbReference type="Proteomes" id="UP001063166"/>
    </source>
</evidence>
<feature type="region of interest" description="Disordered" evidence="1">
    <location>
        <begin position="139"/>
        <end position="212"/>
    </location>
</feature>